<evidence type="ECO:0000256" key="4">
    <source>
        <dbReference type="SAM" id="MobiDB-lite"/>
    </source>
</evidence>
<feature type="compositionally biased region" description="Basic and acidic residues" evidence="4">
    <location>
        <begin position="487"/>
        <end position="498"/>
    </location>
</feature>
<protein>
    <recommendedName>
        <fullName evidence="5">MEIOB-like N-terminal domain-containing protein</fullName>
    </recommendedName>
</protein>
<dbReference type="AlphaFoldDB" id="A0AAD9RSY6"/>
<dbReference type="PANTHER" id="PTHR21166:SF2">
    <property type="entry name" value="CELL DIVISION CONTROL PROTEIN 24 OB DOMAIN-CONTAINING PROTEIN-RELATED"/>
    <property type="match status" value="1"/>
</dbReference>
<organism evidence="6 7">
    <name type="scientific">Odynerus spinipes</name>
    <dbReference type="NCBI Taxonomy" id="1348599"/>
    <lineage>
        <taxon>Eukaryota</taxon>
        <taxon>Metazoa</taxon>
        <taxon>Ecdysozoa</taxon>
        <taxon>Arthropoda</taxon>
        <taxon>Hexapoda</taxon>
        <taxon>Insecta</taxon>
        <taxon>Pterygota</taxon>
        <taxon>Neoptera</taxon>
        <taxon>Endopterygota</taxon>
        <taxon>Hymenoptera</taxon>
        <taxon>Apocrita</taxon>
        <taxon>Aculeata</taxon>
        <taxon>Vespoidea</taxon>
        <taxon>Vespidae</taxon>
        <taxon>Eumeninae</taxon>
        <taxon>Odynerus</taxon>
    </lineage>
</organism>
<reference evidence="6" key="1">
    <citation type="submission" date="2021-08" db="EMBL/GenBank/DDBJ databases">
        <authorList>
            <person name="Misof B."/>
            <person name="Oliver O."/>
            <person name="Podsiadlowski L."/>
            <person name="Donath A."/>
            <person name="Peters R."/>
            <person name="Mayer C."/>
            <person name="Rust J."/>
            <person name="Gunkel S."/>
            <person name="Lesny P."/>
            <person name="Martin S."/>
            <person name="Oeyen J.P."/>
            <person name="Petersen M."/>
            <person name="Panagiotis P."/>
            <person name="Wilbrandt J."/>
            <person name="Tanja T."/>
        </authorList>
    </citation>
    <scope>NUCLEOTIDE SEQUENCE</scope>
    <source>
        <strain evidence="6">GBR_01_08_01A</strain>
        <tissue evidence="6">Thorax + abdomen</tissue>
    </source>
</reference>
<reference evidence="6" key="2">
    <citation type="journal article" date="2023" name="Commun. Biol.">
        <title>Intrasexual cuticular hydrocarbon dimorphism in a wasp sheds light on hydrocarbon biosynthesis genes in Hymenoptera.</title>
        <authorList>
            <person name="Moris V.C."/>
            <person name="Podsiadlowski L."/>
            <person name="Martin S."/>
            <person name="Oeyen J.P."/>
            <person name="Donath A."/>
            <person name="Petersen M."/>
            <person name="Wilbrandt J."/>
            <person name="Misof B."/>
            <person name="Liedtke D."/>
            <person name="Thamm M."/>
            <person name="Scheiner R."/>
            <person name="Schmitt T."/>
            <person name="Niehuis O."/>
        </authorList>
    </citation>
    <scope>NUCLEOTIDE SEQUENCE</scope>
    <source>
        <strain evidence="6">GBR_01_08_01A</strain>
    </source>
</reference>
<evidence type="ECO:0000256" key="1">
    <source>
        <dbReference type="ARBA" id="ARBA00023125"/>
    </source>
</evidence>
<evidence type="ECO:0000313" key="7">
    <source>
        <dbReference type="Proteomes" id="UP001258017"/>
    </source>
</evidence>
<dbReference type="Pfam" id="PF24903">
    <property type="entry name" value="OB_MEIOB_N"/>
    <property type="match status" value="1"/>
</dbReference>
<feature type="region of interest" description="Disordered" evidence="4">
    <location>
        <begin position="790"/>
        <end position="813"/>
    </location>
</feature>
<dbReference type="GO" id="GO:0000712">
    <property type="term" value="P:resolution of meiotic recombination intermediates"/>
    <property type="evidence" value="ECO:0007669"/>
    <property type="project" value="TreeGrafter"/>
</dbReference>
<sequence>MSGICRQLIRALKEGAVNSLVIGIIINSSNVRIFDATRTRYNNGERAVWTFTLRDSEEDFINVTVWGTVGFVKNLVAAFRIGSVVEVINAKIIARQPDDRDEMFVPFVSSSYKLILNEGTGLIQKHDAPTQHMYEELLTMPTRGTDCLQPLKDVLQQIDHLHDQFVDILVVVTFVSTVRNIITRDGRALKCRNFEATDGSNEVPIDLMLWECEWVDRAATWEPKYTVLFLADARIIFDKFKKKTVINIVRRTLITENPNIPETTLVRKAVGHYTRDVLSTDSFAVPNPDTIVTVMTIEEISERLNQRSIIGDGRYHFATIVKAIVTDMNVDDTTSGLISTRCALCKRLVIENHDSCMNLDCPCGNGTRQPFNVISINVKVNLKDDTGYLIGCRLSGEVAERAFGCTAAEFQAMEVTQRADLKWKYILEKFDIRLHVLGPTSLFPRALYNILSIRPISEGDAGLEDAFKVTEASGDGAPEVLHRMEEETNKKEEQEVVEKQPGSSPNPDEQLACSLYLSYAGVSRGQDHRNQDGETLRPRLEEAISASEPSGTWHVSETSCGFITTFEREADVDNLLQRCDLTRIFEGPVQVARFSARDSRYRQAVLLRDVPWAIPLQDLSSALAKQGIATGIIERSRQYVRVEVLDADHYELLLRQGLDFFAAARFTAIPERWWRPGTGNAAMPPVPAGGFAAGYPAETSNLHQGDGVLQCYRCQGFWHVAANCRHLPRCVRCGEPHSVEFCPRPRNSPICCHCSGPHHAGYRQCPVRLQLSNATPISITLSTTRAEAQYSTSPANKSTASAQGLQTLKPNQS</sequence>
<name>A0AAD9RSY6_9HYME</name>
<keyword evidence="1" id="KW-0238">DNA-binding</keyword>
<comment type="similarity">
    <text evidence="3">Belongs to the MEIOB family.</text>
</comment>
<dbReference type="GO" id="GO:0008310">
    <property type="term" value="F:single-stranded DNA 3'-5' DNA exonuclease activity"/>
    <property type="evidence" value="ECO:0007669"/>
    <property type="project" value="TreeGrafter"/>
</dbReference>
<comment type="caution">
    <text evidence="6">The sequence shown here is derived from an EMBL/GenBank/DDBJ whole genome shotgun (WGS) entry which is preliminary data.</text>
</comment>
<feature type="domain" description="MEIOB-like N-terminal" evidence="5">
    <location>
        <begin position="5"/>
        <end position="143"/>
    </location>
</feature>
<dbReference type="SUPFAM" id="SSF50249">
    <property type="entry name" value="Nucleic acid-binding proteins"/>
    <property type="match status" value="2"/>
</dbReference>
<dbReference type="Proteomes" id="UP001258017">
    <property type="component" value="Unassembled WGS sequence"/>
</dbReference>
<keyword evidence="2" id="KW-0469">Meiosis</keyword>
<dbReference type="PANTHER" id="PTHR21166">
    <property type="entry name" value="CELL DIVISION CONTROL PROTEIN 24 OB DOMAIN-CONTAINING PROTEIN-RELATED"/>
    <property type="match status" value="1"/>
</dbReference>
<proteinExistence type="inferred from homology"/>
<evidence type="ECO:0000313" key="6">
    <source>
        <dbReference type="EMBL" id="KAK2585330.1"/>
    </source>
</evidence>
<dbReference type="EMBL" id="JAIFRP010000021">
    <property type="protein sequence ID" value="KAK2585330.1"/>
    <property type="molecule type" value="Genomic_DNA"/>
</dbReference>
<feature type="region of interest" description="Disordered" evidence="4">
    <location>
        <begin position="487"/>
        <end position="508"/>
    </location>
</feature>
<dbReference type="Gene3D" id="2.40.50.140">
    <property type="entry name" value="Nucleic acid-binding proteins"/>
    <property type="match status" value="3"/>
</dbReference>
<evidence type="ECO:0000259" key="5">
    <source>
        <dbReference type="Pfam" id="PF24903"/>
    </source>
</evidence>
<dbReference type="InterPro" id="IPR056880">
    <property type="entry name" value="OB_MEIOB_N"/>
</dbReference>
<evidence type="ECO:0000256" key="3">
    <source>
        <dbReference type="ARBA" id="ARBA00038329"/>
    </source>
</evidence>
<keyword evidence="7" id="KW-1185">Reference proteome</keyword>
<accession>A0AAD9RSY6</accession>
<dbReference type="InterPro" id="IPR012340">
    <property type="entry name" value="NA-bd_OB-fold"/>
</dbReference>
<dbReference type="GO" id="GO:0003697">
    <property type="term" value="F:single-stranded DNA binding"/>
    <property type="evidence" value="ECO:0007669"/>
    <property type="project" value="TreeGrafter"/>
</dbReference>
<evidence type="ECO:0000256" key="2">
    <source>
        <dbReference type="ARBA" id="ARBA00023254"/>
    </source>
</evidence>
<dbReference type="InterPro" id="IPR052469">
    <property type="entry name" value="MEIOB"/>
</dbReference>
<gene>
    <name evidence="6" type="ORF">KPH14_010011</name>
</gene>